<dbReference type="InterPro" id="IPR011010">
    <property type="entry name" value="DNA_brk_join_enz"/>
</dbReference>
<evidence type="ECO:0000259" key="3">
    <source>
        <dbReference type="Pfam" id="PF00589"/>
    </source>
</evidence>
<gene>
    <name evidence="4" type="ORF">APZ42_001167</name>
</gene>
<feature type="domain" description="Tyr recombinase" evidence="3">
    <location>
        <begin position="11"/>
        <end position="98"/>
    </location>
</feature>
<dbReference type="GO" id="GO:0015074">
    <property type="term" value="P:DNA integration"/>
    <property type="evidence" value="ECO:0007669"/>
    <property type="project" value="InterPro"/>
</dbReference>
<dbReference type="EMBL" id="LRGB01005650">
    <property type="protein sequence ID" value="KZS01974.1"/>
    <property type="molecule type" value="Genomic_DNA"/>
</dbReference>
<comment type="caution">
    <text evidence="4">The sequence shown here is derived from an EMBL/GenBank/DDBJ whole genome shotgun (WGS) entry which is preliminary data.</text>
</comment>
<dbReference type="Gene3D" id="1.10.443.10">
    <property type="entry name" value="Intergrase catalytic core"/>
    <property type="match status" value="1"/>
</dbReference>
<keyword evidence="5" id="KW-1185">Reference proteome</keyword>
<dbReference type="Pfam" id="PF00589">
    <property type="entry name" value="Phage_integrase"/>
    <property type="match status" value="1"/>
</dbReference>
<dbReference type="InterPro" id="IPR013762">
    <property type="entry name" value="Integrase-like_cat_sf"/>
</dbReference>
<dbReference type="GO" id="GO:0003677">
    <property type="term" value="F:DNA binding"/>
    <property type="evidence" value="ECO:0007669"/>
    <property type="project" value="InterPro"/>
</dbReference>
<feature type="region of interest" description="Disordered" evidence="2">
    <location>
        <begin position="99"/>
        <end position="118"/>
    </location>
</feature>
<dbReference type="PANTHER" id="PTHR35617:SF3">
    <property type="entry name" value="CORE-BINDING (CB) DOMAIN-CONTAINING PROTEIN"/>
    <property type="match status" value="1"/>
</dbReference>
<name>A0A162D0Z8_9CRUS</name>
<evidence type="ECO:0000256" key="2">
    <source>
        <dbReference type="SAM" id="MobiDB-lite"/>
    </source>
</evidence>
<accession>A0A162D0Z8</accession>
<protein>
    <recommendedName>
        <fullName evidence="3">Tyr recombinase domain-containing protein</fullName>
    </recommendedName>
</protein>
<dbReference type="Proteomes" id="UP000076858">
    <property type="component" value="Unassembled WGS sequence"/>
</dbReference>
<reference evidence="4 5" key="1">
    <citation type="submission" date="2016-03" db="EMBL/GenBank/DDBJ databases">
        <title>EvidentialGene: Evidence-directed Construction of Genes on Genomes.</title>
        <authorList>
            <person name="Gilbert D.G."/>
            <person name="Choi J.-H."/>
            <person name="Mockaitis K."/>
            <person name="Colbourne J."/>
            <person name="Pfrender M."/>
        </authorList>
    </citation>
    <scope>NUCLEOTIDE SEQUENCE [LARGE SCALE GENOMIC DNA]</scope>
    <source>
        <strain evidence="4 5">Xinb3</strain>
        <tissue evidence="4">Complete organism</tissue>
    </source>
</reference>
<organism evidence="4 5">
    <name type="scientific">Daphnia magna</name>
    <dbReference type="NCBI Taxonomy" id="35525"/>
    <lineage>
        <taxon>Eukaryota</taxon>
        <taxon>Metazoa</taxon>
        <taxon>Ecdysozoa</taxon>
        <taxon>Arthropoda</taxon>
        <taxon>Crustacea</taxon>
        <taxon>Branchiopoda</taxon>
        <taxon>Diplostraca</taxon>
        <taxon>Cladocera</taxon>
        <taxon>Anomopoda</taxon>
        <taxon>Daphniidae</taxon>
        <taxon>Daphnia</taxon>
    </lineage>
</organism>
<dbReference type="AlphaFoldDB" id="A0A162D0Z8"/>
<feature type="non-terminal residue" evidence="4">
    <location>
        <position position="1"/>
    </location>
</feature>
<keyword evidence="1" id="KW-0233">DNA recombination</keyword>
<proteinExistence type="predicted"/>
<dbReference type="OrthoDB" id="7699712at2759"/>
<dbReference type="PANTHER" id="PTHR35617">
    <property type="entry name" value="PHAGE_INTEGRASE DOMAIN-CONTAINING PROTEIN"/>
    <property type="match status" value="1"/>
</dbReference>
<evidence type="ECO:0000256" key="1">
    <source>
        <dbReference type="ARBA" id="ARBA00023172"/>
    </source>
</evidence>
<evidence type="ECO:0000313" key="4">
    <source>
        <dbReference type="EMBL" id="KZS01974.1"/>
    </source>
</evidence>
<dbReference type="InterPro" id="IPR002104">
    <property type="entry name" value="Integrase_catalytic"/>
</dbReference>
<sequence length="118" mass="12812">CLQSYIARTSNLRKPHNAKQLLIGSTKPHNPVTSATVGRWIKDQLREAGIDTSIFSAHSTRGAAASKAASSGVSIQAILKQGHWSNENTFSKFYRRESASERNPVESAVLAITDSESD</sequence>
<dbReference type="SUPFAM" id="SSF56349">
    <property type="entry name" value="DNA breaking-rejoining enzymes"/>
    <property type="match status" value="1"/>
</dbReference>
<evidence type="ECO:0000313" key="5">
    <source>
        <dbReference type="Proteomes" id="UP000076858"/>
    </source>
</evidence>
<dbReference type="GO" id="GO:0006310">
    <property type="term" value="P:DNA recombination"/>
    <property type="evidence" value="ECO:0007669"/>
    <property type="project" value="UniProtKB-KW"/>
</dbReference>